<protein>
    <recommendedName>
        <fullName evidence="3">Dihydroneopterin aldolase/epimerase domain-containing protein</fullName>
    </recommendedName>
</protein>
<dbReference type="Gene3D" id="3.30.1130.10">
    <property type="match status" value="2"/>
</dbReference>
<reference evidence="4 5" key="1">
    <citation type="journal article" date="2010" name="Nat. Biotechnol.">
        <title>Genome sequence of the model mushroom Schizophyllum commune.</title>
        <authorList>
            <person name="Ohm R.A."/>
            <person name="de Jong J.F."/>
            <person name="Lugones L.G."/>
            <person name="Aerts A."/>
            <person name="Kothe E."/>
            <person name="Stajich J.E."/>
            <person name="de Vries R.P."/>
            <person name="Record E."/>
            <person name="Levasseur A."/>
            <person name="Baker S.E."/>
            <person name="Bartholomew K.A."/>
            <person name="Coutinho P.M."/>
            <person name="Erdmann S."/>
            <person name="Fowler T.J."/>
            <person name="Gathman A.C."/>
            <person name="Lombard V."/>
            <person name="Henrissat B."/>
            <person name="Knabe N."/>
            <person name="Kuees U."/>
            <person name="Lilly W.W."/>
            <person name="Lindquist E."/>
            <person name="Lucas S."/>
            <person name="Magnuson J.K."/>
            <person name="Piumi F."/>
            <person name="Raudaskoski M."/>
            <person name="Salamov A."/>
            <person name="Schmutz J."/>
            <person name="Schwarze F.W.M.R."/>
            <person name="vanKuyk P.A."/>
            <person name="Horton J.S."/>
            <person name="Grigoriev I.V."/>
            <person name="Woesten H.A.B."/>
        </authorList>
    </citation>
    <scope>NUCLEOTIDE SEQUENCE [LARGE SCALE GENOMIC DNA]</scope>
    <source>
        <strain evidence="5">H4-8 / FGSC 9210</strain>
    </source>
</reference>
<evidence type="ECO:0000256" key="1">
    <source>
        <dbReference type="ARBA" id="ARBA00022909"/>
    </source>
</evidence>
<dbReference type="Proteomes" id="UP000007431">
    <property type="component" value="Unassembled WGS sequence"/>
</dbReference>
<keyword evidence="1" id="KW-0289">Folate biosynthesis</keyword>
<name>D8Q7S4_SCHCM</name>
<dbReference type="STRING" id="578458.D8Q7S4"/>
<dbReference type="GO" id="GO:0046656">
    <property type="term" value="P:folic acid biosynthetic process"/>
    <property type="evidence" value="ECO:0007669"/>
    <property type="project" value="UniProtKB-KW"/>
</dbReference>
<dbReference type="VEuPathDB" id="FungiDB:SCHCODRAFT_02702160"/>
<dbReference type="GO" id="GO:0004150">
    <property type="term" value="F:dihydroneopterin aldolase activity"/>
    <property type="evidence" value="ECO:0007669"/>
    <property type="project" value="InterPro"/>
</dbReference>
<feature type="compositionally biased region" description="Polar residues" evidence="2">
    <location>
        <begin position="286"/>
        <end position="310"/>
    </location>
</feature>
<evidence type="ECO:0000313" key="4">
    <source>
        <dbReference type="EMBL" id="EFI96073.1"/>
    </source>
</evidence>
<gene>
    <name evidence="4" type="ORF">SCHCODRAFT_57005</name>
</gene>
<accession>D8Q7S4</accession>
<sequence>MSDDVKNALDTVFIRKGFDLIAVNDLLLEVSLLSGSRWPPKQPERPTAQPILVSVSLPTDVVPAAVGDELTKSINYSAIASSLRNSVTADHAFANLEDILDHALRTLLAPESVLRPFITQIYVRLVQVKPPLHCASVGLEAVAKAGEPGLWTITDRRYFVRDLEVDAVIGVNQCEREEKQIVRLNASLEAGSAPGSVDFRSLTRRLYSVRCSASYSSCVCLTVNVLRLWVKRSTSPSSLLPIMLLSKYSAMYAPQFPPQPSQSAQPSLTRSCSLAHPRSSCGDLCRTSQLHRSPRSASPQSHPSTGQPSL</sequence>
<organism evidence="5">
    <name type="scientific">Schizophyllum commune (strain H4-8 / FGSC 9210)</name>
    <name type="common">Split gill fungus</name>
    <dbReference type="NCBI Taxonomy" id="578458"/>
    <lineage>
        <taxon>Eukaryota</taxon>
        <taxon>Fungi</taxon>
        <taxon>Dikarya</taxon>
        <taxon>Basidiomycota</taxon>
        <taxon>Agaricomycotina</taxon>
        <taxon>Agaricomycetes</taxon>
        <taxon>Agaricomycetidae</taxon>
        <taxon>Agaricales</taxon>
        <taxon>Schizophyllaceae</taxon>
        <taxon>Schizophyllum</taxon>
    </lineage>
</organism>
<dbReference type="InParanoid" id="D8Q7S4"/>
<feature type="region of interest" description="Disordered" evidence="2">
    <location>
        <begin position="257"/>
        <end position="310"/>
    </location>
</feature>
<evidence type="ECO:0000313" key="5">
    <source>
        <dbReference type="Proteomes" id="UP000007431"/>
    </source>
</evidence>
<proteinExistence type="predicted"/>
<evidence type="ECO:0000259" key="3">
    <source>
        <dbReference type="SMART" id="SM00905"/>
    </source>
</evidence>
<evidence type="ECO:0000256" key="2">
    <source>
        <dbReference type="SAM" id="MobiDB-lite"/>
    </source>
</evidence>
<dbReference type="HOGENOM" id="CLU_897595_0_0_1"/>
<keyword evidence="5" id="KW-1185">Reference proteome</keyword>
<dbReference type="SMART" id="SM00905">
    <property type="entry name" value="FolB"/>
    <property type="match status" value="1"/>
</dbReference>
<feature type="domain" description="Dihydroneopterin aldolase/epimerase" evidence="3">
    <location>
        <begin position="44"/>
        <end position="143"/>
    </location>
</feature>
<dbReference type="Pfam" id="PF02152">
    <property type="entry name" value="FolB"/>
    <property type="match status" value="1"/>
</dbReference>
<dbReference type="EMBL" id="GL377307">
    <property type="protein sequence ID" value="EFI96073.1"/>
    <property type="molecule type" value="Genomic_DNA"/>
</dbReference>
<dbReference type="AlphaFoldDB" id="D8Q7S4"/>
<dbReference type="InterPro" id="IPR043133">
    <property type="entry name" value="GTP-CH-I_C/QueF"/>
</dbReference>
<dbReference type="InterPro" id="IPR006157">
    <property type="entry name" value="FolB_dom"/>
</dbReference>
<dbReference type="SUPFAM" id="SSF55620">
    <property type="entry name" value="Tetrahydrobiopterin biosynthesis enzymes-like"/>
    <property type="match status" value="2"/>
</dbReference>